<feature type="transmembrane region" description="Helical" evidence="1">
    <location>
        <begin position="14"/>
        <end position="35"/>
    </location>
</feature>
<keyword evidence="1" id="KW-0812">Transmembrane</keyword>
<dbReference type="Proteomes" id="UP000183047">
    <property type="component" value="Unassembled WGS sequence"/>
</dbReference>
<reference evidence="3" key="1">
    <citation type="submission" date="2016-10" db="EMBL/GenBank/DDBJ databases">
        <authorList>
            <person name="Varghese N."/>
            <person name="Submissions S."/>
        </authorList>
    </citation>
    <scope>NUCLEOTIDE SEQUENCE [LARGE SCALE GENOMIC DNA]</scope>
    <source>
        <strain evidence="3">XBD2006</strain>
    </source>
</reference>
<dbReference type="EMBL" id="FMUR01000008">
    <property type="protein sequence ID" value="SCY14777.1"/>
    <property type="molecule type" value="Genomic_DNA"/>
</dbReference>
<evidence type="ECO:0000256" key="1">
    <source>
        <dbReference type="SAM" id="Phobius"/>
    </source>
</evidence>
<accession>A0A1G5DJN4</accession>
<keyword evidence="3" id="KW-1185">Reference proteome</keyword>
<name>A0A1G5DJN4_9FIRM</name>
<evidence type="ECO:0000313" key="3">
    <source>
        <dbReference type="Proteomes" id="UP000183047"/>
    </source>
</evidence>
<keyword evidence="1" id="KW-1133">Transmembrane helix</keyword>
<protein>
    <submittedName>
        <fullName evidence="2">Uncharacterized protein</fullName>
    </submittedName>
</protein>
<dbReference type="AlphaFoldDB" id="A0A1G5DJN4"/>
<proteinExistence type="predicted"/>
<evidence type="ECO:0000313" key="2">
    <source>
        <dbReference type="EMBL" id="SCY14777.1"/>
    </source>
</evidence>
<sequence length="53" mass="6249">MSALFSIMMFWESIGIHNMLFFIAILMIWLFVFFITGDSYDMKDDILASMESK</sequence>
<keyword evidence="1" id="KW-0472">Membrane</keyword>
<dbReference type="RefSeq" id="WP_176756619.1">
    <property type="nucleotide sequence ID" value="NZ_FMUR01000008.1"/>
</dbReference>
<gene>
    <name evidence="2" type="ORF">SAMN02910451_01561</name>
</gene>
<organism evidence="2 3">
    <name type="scientific">Butyrivibrio hungatei</name>
    <dbReference type="NCBI Taxonomy" id="185008"/>
    <lineage>
        <taxon>Bacteria</taxon>
        <taxon>Bacillati</taxon>
        <taxon>Bacillota</taxon>
        <taxon>Clostridia</taxon>
        <taxon>Lachnospirales</taxon>
        <taxon>Lachnospiraceae</taxon>
        <taxon>Butyrivibrio</taxon>
    </lineage>
</organism>